<dbReference type="Pfam" id="PF25963">
    <property type="entry name" value="Beta-barrel_AAEA"/>
    <property type="match status" value="1"/>
</dbReference>
<evidence type="ECO:0000313" key="3">
    <source>
        <dbReference type="Proteomes" id="UP000821598"/>
    </source>
</evidence>
<name>A0ABX2NXW0_9BURK</name>
<evidence type="ECO:0000259" key="1">
    <source>
        <dbReference type="Pfam" id="PF25963"/>
    </source>
</evidence>
<feature type="domain" description="p-hydroxybenzoic acid efflux pump subunit AaeA-like beta-barrel" evidence="1">
    <location>
        <begin position="2"/>
        <end position="67"/>
    </location>
</feature>
<comment type="caution">
    <text evidence="2">The sequence shown here is derived from an EMBL/GenBank/DDBJ whole genome shotgun (WGS) entry which is preliminary data.</text>
</comment>
<reference evidence="2 3" key="1">
    <citation type="submission" date="2019-08" db="EMBL/GenBank/DDBJ databases">
        <title>Paraburkholderia simonii sp. nov. and P. youngii sp. nov. Brazilian and Mexican Mimosa-associated rhizobia.</title>
        <authorList>
            <person name="Mavima L."/>
            <person name="Beukes C.W."/>
            <person name="Palmer M."/>
            <person name="De Meyer S.E."/>
            <person name="James E.K."/>
            <person name="Maluk M."/>
            <person name="Avontuur J.R."/>
            <person name="Chan W.Y."/>
            <person name="Venter S.N."/>
            <person name="Steenkamp E.T."/>
        </authorList>
    </citation>
    <scope>NUCLEOTIDE SEQUENCE [LARGE SCALE GENOMIC DNA]</scope>
    <source>
        <strain evidence="2 3">JPY454</strain>
    </source>
</reference>
<proteinExistence type="predicted"/>
<evidence type="ECO:0000313" key="2">
    <source>
        <dbReference type="EMBL" id="NVI09368.1"/>
    </source>
</evidence>
<keyword evidence="3" id="KW-1185">Reference proteome</keyword>
<gene>
    <name evidence="2" type="ORF">FSB64_38090</name>
</gene>
<sequence length="71" mass="8068">MGYHAKARLLSIGTLIEVREERLASSSADPDKPRSRRDLLAGGNPIFAWVRLGQRMPVRIRSERVPRSLRT</sequence>
<dbReference type="InterPro" id="IPR058634">
    <property type="entry name" value="AaeA-lik-b-barrel"/>
</dbReference>
<accession>A0ABX2NXW0</accession>
<protein>
    <recommendedName>
        <fullName evidence="1">p-hydroxybenzoic acid efflux pump subunit AaeA-like beta-barrel domain-containing protein</fullName>
    </recommendedName>
</protein>
<dbReference type="RefSeq" id="WP_176126298.1">
    <property type="nucleotide sequence ID" value="NZ_JBNDKW010000002.1"/>
</dbReference>
<dbReference type="EMBL" id="VOMC01000080">
    <property type="protein sequence ID" value="NVI09368.1"/>
    <property type="molecule type" value="Genomic_DNA"/>
</dbReference>
<organism evidence="2 3">
    <name type="scientific">Paraburkholderia youngii</name>
    <dbReference type="NCBI Taxonomy" id="2782701"/>
    <lineage>
        <taxon>Bacteria</taxon>
        <taxon>Pseudomonadati</taxon>
        <taxon>Pseudomonadota</taxon>
        <taxon>Betaproteobacteria</taxon>
        <taxon>Burkholderiales</taxon>
        <taxon>Burkholderiaceae</taxon>
        <taxon>Paraburkholderia</taxon>
    </lineage>
</organism>
<dbReference type="Proteomes" id="UP000821598">
    <property type="component" value="Unassembled WGS sequence"/>
</dbReference>